<dbReference type="AlphaFoldDB" id="A0A4R1CIP5"/>
<proteinExistence type="predicted"/>
<dbReference type="OrthoDB" id="9959358at2"/>
<evidence type="ECO:0000313" key="2">
    <source>
        <dbReference type="Proteomes" id="UP000295453"/>
    </source>
</evidence>
<dbReference type="EMBL" id="SJZJ01000002">
    <property type="protein sequence ID" value="TCJ30891.1"/>
    <property type="molecule type" value="Genomic_DNA"/>
</dbReference>
<dbReference type="Proteomes" id="UP000295453">
    <property type="component" value="Unassembled WGS sequence"/>
</dbReference>
<dbReference type="RefSeq" id="WP_131581539.1">
    <property type="nucleotide sequence ID" value="NZ_SJZJ01000002.1"/>
</dbReference>
<name>A0A4R1CIP5_9ACTN</name>
<gene>
    <name evidence="1" type="ORF">EPD65_02310</name>
</gene>
<comment type="caution">
    <text evidence="1">The sequence shown here is derived from an EMBL/GenBank/DDBJ whole genome shotgun (WGS) entry which is preliminary data.</text>
</comment>
<organism evidence="1 2">
    <name type="scientific">Nocardioides jejuensis</name>
    <dbReference type="NCBI Taxonomy" id="2502782"/>
    <lineage>
        <taxon>Bacteria</taxon>
        <taxon>Bacillati</taxon>
        <taxon>Actinomycetota</taxon>
        <taxon>Actinomycetes</taxon>
        <taxon>Propionibacteriales</taxon>
        <taxon>Nocardioidaceae</taxon>
        <taxon>Nocardioides</taxon>
    </lineage>
</organism>
<protein>
    <submittedName>
        <fullName evidence="1">Uncharacterized protein</fullName>
    </submittedName>
</protein>
<sequence length="162" mass="17214">MTDGWEDAGHGNWRAPAPWWKRVWVVTPLLVVVGAGAVAASPDLRHQVALSTTRVDPQFVELSFADETLARACLHTSQGSGFVIAVRSHLDAPAMLHWTATVSAGRSVGRGPAPHGDLDTRPGETVDATVRYAAPGRSYTVTINLTGRPEHLVLQCGEGGTS</sequence>
<keyword evidence="2" id="KW-1185">Reference proteome</keyword>
<accession>A0A4R1CIP5</accession>
<evidence type="ECO:0000313" key="1">
    <source>
        <dbReference type="EMBL" id="TCJ30891.1"/>
    </source>
</evidence>
<reference evidence="1 2" key="1">
    <citation type="submission" date="2019-03" db="EMBL/GenBank/DDBJ databases">
        <authorList>
            <person name="Kim M.K.M."/>
        </authorList>
    </citation>
    <scope>NUCLEOTIDE SEQUENCE [LARGE SCALE GENOMIC DNA]</scope>
    <source>
        <strain evidence="1 2">18JY15-6</strain>
    </source>
</reference>